<dbReference type="InterPro" id="IPR032816">
    <property type="entry name" value="VTT_dom"/>
</dbReference>
<dbReference type="InterPro" id="IPR051311">
    <property type="entry name" value="DedA_domain"/>
</dbReference>
<reference evidence="9 10" key="1">
    <citation type="submission" date="2021-03" db="EMBL/GenBank/DDBJ databases">
        <title>Caproiciproducens sp. nov. isolated from feces of cow.</title>
        <authorList>
            <person name="Choi J.-Y."/>
        </authorList>
    </citation>
    <scope>NUCLEOTIDE SEQUENCE [LARGE SCALE GENOMIC DNA]</scope>
    <source>
        <strain evidence="9 10">AGMB10547</strain>
    </source>
</reference>
<protein>
    <submittedName>
        <fullName evidence="9">DedA family protein</fullName>
    </submittedName>
</protein>
<evidence type="ECO:0000256" key="7">
    <source>
        <dbReference type="SAM" id="Phobius"/>
    </source>
</evidence>
<dbReference type="PANTHER" id="PTHR42709:SF6">
    <property type="entry name" value="UNDECAPRENYL PHOSPHATE TRANSPORTER A"/>
    <property type="match status" value="1"/>
</dbReference>
<evidence type="ECO:0000256" key="4">
    <source>
        <dbReference type="ARBA" id="ARBA00022692"/>
    </source>
</evidence>
<comment type="subcellular location">
    <subcellularLocation>
        <location evidence="1">Cell membrane</location>
        <topology evidence="1">Multi-pass membrane protein</topology>
    </subcellularLocation>
</comment>
<keyword evidence="5 7" id="KW-1133">Transmembrane helix</keyword>
<dbReference type="Proteomes" id="UP000719942">
    <property type="component" value="Unassembled WGS sequence"/>
</dbReference>
<keyword evidence="4 7" id="KW-0812">Transmembrane</keyword>
<dbReference type="PANTHER" id="PTHR42709">
    <property type="entry name" value="ALKALINE PHOSPHATASE LIKE PROTEIN"/>
    <property type="match status" value="1"/>
</dbReference>
<keyword evidence="6 7" id="KW-0472">Membrane</keyword>
<feature type="transmembrane region" description="Helical" evidence="7">
    <location>
        <begin position="177"/>
        <end position="198"/>
    </location>
</feature>
<dbReference type="Pfam" id="PF09335">
    <property type="entry name" value="VTT_dom"/>
    <property type="match status" value="1"/>
</dbReference>
<name>A0ABS7DM39_9FIRM</name>
<feature type="transmembrane region" description="Helical" evidence="7">
    <location>
        <begin position="12"/>
        <end position="30"/>
    </location>
</feature>
<comment type="caution">
    <text evidence="9">The sequence shown here is derived from an EMBL/GenBank/DDBJ whole genome shotgun (WGS) entry which is preliminary data.</text>
</comment>
<gene>
    <name evidence="9" type="ORF">J5W02_05050</name>
</gene>
<organism evidence="9 10">
    <name type="scientific">Caproiciproducens faecalis</name>
    <dbReference type="NCBI Taxonomy" id="2820301"/>
    <lineage>
        <taxon>Bacteria</taxon>
        <taxon>Bacillati</taxon>
        <taxon>Bacillota</taxon>
        <taxon>Clostridia</taxon>
        <taxon>Eubacteriales</taxon>
        <taxon>Acutalibacteraceae</taxon>
        <taxon>Caproiciproducens</taxon>
    </lineage>
</organism>
<feature type="transmembrane region" description="Helical" evidence="7">
    <location>
        <begin position="50"/>
        <end position="72"/>
    </location>
</feature>
<evidence type="ECO:0000256" key="3">
    <source>
        <dbReference type="ARBA" id="ARBA00022475"/>
    </source>
</evidence>
<evidence type="ECO:0000256" key="2">
    <source>
        <dbReference type="ARBA" id="ARBA00010792"/>
    </source>
</evidence>
<evidence type="ECO:0000313" key="10">
    <source>
        <dbReference type="Proteomes" id="UP000719942"/>
    </source>
</evidence>
<sequence>MQDWIIQIVNQYGYIGIALLIAVENIFPPIPSEVILTFSGFATTVTNLKIWGVVLSATVGSVLGALVLYSVGRMVSPARLERLLDGKWGTVLHLKREDVHHAGAWFARRGKLTVFFCRFIPVVRSLISIPAGMAKMKIGVFLLLTALGTFLWNVVLVCLGAFFGASWEAVVQYVGTYSIVAVAVAAVLLLAFILWYFFKKSRRDNDGRKKD</sequence>
<dbReference type="EMBL" id="JAGFNZ010000002">
    <property type="protein sequence ID" value="MBW7572174.1"/>
    <property type="molecule type" value="Genomic_DNA"/>
</dbReference>
<evidence type="ECO:0000256" key="6">
    <source>
        <dbReference type="ARBA" id="ARBA00023136"/>
    </source>
</evidence>
<accession>A0ABS7DM39</accession>
<feature type="domain" description="VTT" evidence="8">
    <location>
        <begin position="30"/>
        <end position="161"/>
    </location>
</feature>
<evidence type="ECO:0000313" key="9">
    <source>
        <dbReference type="EMBL" id="MBW7572174.1"/>
    </source>
</evidence>
<feature type="transmembrane region" description="Helical" evidence="7">
    <location>
        <begin position="140"/>
        <end position="165"/>
    </location>
</feature>
<evidence type="ECO:0000259" key="8">
    <source>
        <dbReference type="Pfam" id="PF09335"/>
    </source>
</evidence>
<comment type="similarity">
    <text evidence="2">Belongs to the DedA family.</text>
</comment>
<evidence type="ECO:0000256" key="1">
    <source>
        <dbReference type="ARBA" id="ARBA00004651"/>
    </source>
</evidence>
<evidence type="ECO:0000256" key="5">
    <source>
        <dbReference type="ARBA" id="ARBA00022989"/>
    </source>
</evidence>
<dbReference type="RefSeq" id="WP_219964595.1">
    <property type="nucleotide sequence ID" value="NZ_JAGFNZ010000002.1"/>
</dbReference>
<keyword evidence="3" id="KW-1003">Cell membrane</keyword>
<keyword evidence="10" id="KW-1185">Reference proteome</keyword>
<proteinExistence type="inferred from homology"/>